<dbReference type="PRINTS" id="PR00364">
    <property type="entry name" value="DISEASERSIST"/>
</dbReference>
<dbReference type="SMART" id="SM01043">
    <property type="entry name" value="BTAD"/>
    <property type="match status" value="1"/>
</dbReference>
<comment type="similarity">
    <text evidence="1">Belongs to the AfsR/DnrI/RedD regulatory family.</text>
</comment>
<dbReference type="SUPFAM" id="SSF52540">
    <property type="entry name" value="P-loop containing nucleoside triphosphate hydrolases"/>
    <property type="match status" value="1"/>
</dbReference>
<name>A0A3N0EAU5_9ACTN</name>
<evidence type="ECO:0000256" key="2">
    <source>
        <dbReference type="ARBA" id="ARBA00023125"/>
    </source>
</evidence>
<dbReference type="SUPFAM" id="SSF48452">
    <property type="entry name" value="TPR-like"/>
    <property type="match status" value="1"/>
</dbReference>
<dbReference type="Pfam" id="PF03704">
    <property type="entry name" value="BTAD"/>
    <property type="match status" value="1"/>
</dbReference>
<sequence length="1087" mass="119630">MGDYGTVRYSILGPLTVRDDSGETVPIGGARLRRLLVLLLLDPGRTVSTTRLIDGIWGDDAPSGASNALQALVSRLRRTLDDGAPLHGDIAGYRLEVPRSRVDLWEFEDLVATGRRLREEGDPRHAGRLLGDALALWRGSPLADLTETGAANDLAARLTELWRGVTEERLACLLEDGAHHAALPDIEALVEREPLRERPVELLMRALDACGRRADALAAYDRLRRGLAEEMGIDPSSHVQQLHLRLLRGELGPASPPREEDPPSPVTRLPRVLTSFVARDEEVSTAVGMLRDQRLVTMIGPGGAGKTRLAIETGVAIAERSPTLIADGAWFVDLAPIGVGTEIPHAVLSTFGLRERSVMVMQAGAAGPADEPVTRIIESLASQSLLLILDNCEHLVTEAADLVERLLAACPGLRILATSREPLAVDGERLLAVPSLALPPEGASADEIATYPSVRLFAERVAAVSPGFTVDGHNADHVARLCRELDGMPLALELAAARVRAMPLAQLATRLSDRFRLLTNGSRSALPRHQTLQAVVDWSWELLDEPERALLRRFSVFSSGASLDAVERVCGDGGGPEVGGRDVWSVLFALVDKSLIIADPVREETSTEPRYRMLETVRAYAAQRLTESGEEETLRDAHAEHMLALWSEADPKLRTSEQLTWLSRLRVEHDNLVTAQRWAIDSGNVELALDLYHAAVWYHQVSDCWSDLKRRSREILRLVGDEPPEGRVVSYVECVFVALAFAEEEGHTPDAEMWRVEEALNRAGIRPEHHEMLIFIPVFQCMFGYDRDAILCRLERVITTGTPWLRATAKVSAGMVAMQGGMAVRAREHLLDGLADYRALGERWGAAHAIVLVVDLLRLSDPERETELLDEGVRLTTEIGATGMETLLRCRRVLSWTAKGWVGAAREEFARIDTAGLGHDTLFLLRLAEAEIERTSGAPERASAVLDGVLRRVRGMGRVMRSLTEPACYATLALTTGDRERSWRHAVAAWDSLTPERDTMLTGLVMEVLADHVRDEDPERAATLLGYAEAVRGLPNEVDPNVVRARDTVRARLGPDRFAEAYRHATTTRSERVVRDVDDWVRQRAPG</sequence>
<dbReference type="Gene3D" id="3.40.50.300">
    <property type="entry name" value="P-loop containing nucleotide triphosphate hydrolases"/>
    <property type="match status" value="1"/>
</dbReference>
<dbReference type="PROSITE" id="PS51755">
    <property type="entry name" value="OMPR_PHOB"/>
    <property type="match status" value="1"/>
</dbReference>
<dbReference type="Gene3D" id="1.25.40.10">
    <property type="entry name" value="Tetratricopeptide repeat domain"/>
    <property type="match status" value="1"/>
</dbReference>
<protein>
    <submittedName>
        <fullName evidence="5">Helix-turn-helix domain-containing protein</fullName>
    </submittedName>
</protein>
<dbReference type="InterPro" id="IPR016032">
    <property type="entry name" value="Sig_transdc_resp-reg_C-effctor"/>
</dbReference>
<dbReference type="InterPro" id="IPR058852">
    <property type="entry name" value="HTH_77"/>
</dbReference>
<dbReference type="GO" id="GO:0000160">
    <property type="term" value="P:phosphorelay signal transduction system"/>
    <property type="evidence" value="ECO:0007669"/>
    <property type="project" value="InterPro"/>
</dbReference>
<comment type="caution">
    <text evidence="5">The sequence shown here is derived from an EMBL/GenBank/DDBJ whole genome shotgun (WGS) entry which is preliminary data.</text>
</comment>
<dbReference type="PANTHER" id="PTHR47691">
    <property type="entry name" value="REGULATOR-RELATED"/>
    <property type="match status" value="1"/>
</dbReference>
<dbReference type="SMART" id="SM00862">
    <property type="entry name" value="Trans_reg_C"/>
    <property type="match status" value="1"/>
</dbReference>
<dbReference type="InterPro" id="IPR027417">
    <property type="entry name" value="P-loop_NTPase"/>
</dbReference>
<dbReference type="PANTHER" id="PTHR47691:SF3">
    <property type="entry name" value="HTH-TYPE TRANSCRIPTIONAL REGULATOR RV0890C-RELATED"/>
    <property type="match status" value="1"/>
</dbReference>
<evidence type="ECO:0000313" key="6">
    <source>
        <dbReference type="Proteomes" id="UP000269198"/>
    </source>
</evidence>
<organism evidence="5 6">
    <name type="scientific">Halostreptopolyspora alba</name>
    <dbReference type="NCBI Taxonomy" id="2487137"/>
    <lineage>
        <taxon>Bacteria</taxon>
        <taxon>Bacillati</taxon>
        <taxon>Actinomycetota</taxon>
        <taxon>Actinomycetes</taxon>
        <taxon>Streptosporangiales</taxon>
        <taxon>Nocardiopsidaceae</taxon>
        <taxon>Halostreptopolyspora</taxon>
    </lineage>
</organism>
<dbReference type="EMBL" id="RJMB01000008">
    <property type="protein sequence ID" value="RNL84992.1"/>
    <property type="molecule type" value="Genomic_DNA"/>
</dbReference>
<feature type="DNA-binding region" description="OmpR/PhoB-type" evidence="3">
    <location>
        <begin position="1"/>
        <end position="97"/>
    </location>
</feature>
<evidence type="ECO:0000259" key="4">
    <source>
        <dbReference type="PROSITE" id="PS51755"/>
    </source>
</evidence>
<dbReference type="Pfam" id="PF25872">
    <property type="entry name" value="HTH_77"/>
    <property type="match status" value="1"/>
</dbReference>
<dbReference type="InterPro" id="IPR001867">
    <property type="entry name" value="OmpR/PhoB-type_DNA-bd"/>
</dbReference>
<reference evidence="5 6" key="1">
    <citation type="submission" date="2018-11" db="EMBL/GenBank/DDBJ databases">
        <title>The genome draft of YIM 96095.</title>
        <authorList>
            <person name="Tang S.-K."/>
            <person name="Chunyu W.-X."/>
            <person name="Feng Y.-Z."/>
        </authorList>
    </citation>
    <scope>NUCLEOTIDE SEQUENCE [LARGE SCALE GENOMIC DNA]</scope>
    <source>
        <strain evidence="5 6">YIM 96095</strain>
    </source>
</reference>
<proteinExistence type="inferred from homology"/>
<dbReference type="SUPFAM" id="SSF46894">
    <property type="entry name" value="C-terminal effector domain of the bipartite response regulators"/>
    <property type="match status" value="1"/>
</dbReference>
<dbReference type="AlphaFoldDB" id="A0A3N0EAU5"/>
<dbReference type="CDD" id="cd15831">
    <property type="entry name" value="BTAD"/>
    <property type="match status" value="1"/>
</dbReference>
<dbReference type="Proteomes" id="UP000269198">
    <property type="component" value="Unassembled WGS sequence"/>
</dbReference>
<gene>
    <name evidence="5" type="ORF">EFW17_09875</name>
</gene>
<dbReference type="GO" id="GO:0003677">
    <property type="term" value="F:DNA binding"/>
    <property type="evidence" value="ECO:0007669"/>
    <property type="project" value="UniProtKB-UniRule"/>
</dbReference>
<dbReference type="InterPro" id="IPR005158">
    <property type="entry name" value="BTAD"/>
</dbReference>
<dbReference type="Gene3D" id="1.10.10.10">
    <property type="entry name" value="Winged helix-like DNA-binding domain superfamily/Winged helix DNA-binding domain"/>
    <property type="match status" value="1"/>
</dbReference>
<dbReference type="InterPro" id="IPR036388">
    <property type="entry name" value="WH-like_DNA-bd_sf"/>
</dbReference>
<keyword evidence="6" id="KW-1185">Reference proteome</keyword>
<dbReference type="InterPro" id="IPR011990">
    <property type="entry name" value="TPR-like_helical_dom_sf"/>
</dbReference>
<dbReference type="GO" id="GO:0006355">
    <property type="term" value="P:regulation of DNA-templated transcription"/>
    <property type="evidence" value="ECO:0007669"/>
    <property type="project" value="InterPro"/>
</dbReference>
<evidence type="ECO:0000256" key="1">
    <source>
        <dbReference type="ARBA" id="ARBA00005820"/>
    </source>
</evidence>
<dbReference type="Pfam" id="PF00486">
    <property type="entry name" value="Trans_reg_C"/>
    <property type="match status" value="1"/>
</dbReference>
<keyword evidence="2 3" id="KW-0238">DNA-binding</keyword>
<dbReference type="OrthoDB" id="3194665at2"/>
<evidence type="ECO:0000313" key="5">
    <source>
        <dbReference type="EMBL" id="RNL84992.1"/>
    </source>
</evidence>
<feature type="domain" description="OmpR/PhoB-type" evidence="4">
    <location>
        <begin position="1"/>
        <end position="97"/>
    </location>
</feature>
<evidence type="ECO:0000256" key="3">
    <source>
        <dbReference type="PROSITE-ProRule" id="PRU01091"/>
    </source>
</evidence>
<accession>A0A3N0EAU5</accession>